<evidence type="ECO:0000259" key="7">
    <source>
        <dbReference type="PROSITE" id="PS50949"/>
    </source>
</evidence>
<dbReference type="Gene3D" id="1.10.10.10">
    <property type="entry name" value="Winged helix-like DNA-binding domain superfamily/Winged helix DNA-binding domain"/>
    <property type="match status" value="1"/>
</dbReference>
<sequence length="253" mass="27758">MKQDPRFREIERERVSDRVAHEIMKMIAAGTLAPGERLPGERQLAEMMNVSRVSVRAALQELKAQGFVSAVQGGGTRITTAPSNPDSGLLQLVRADAKNLHELAEIRANIEVWAARRAARDASAEQIAQIAAALKAMEDPSRGGHHKAEDDYAFHMAIAKATGSAVYMHLMSTLQDILEKMFDYHRHTLIARPEDDRMLLGHHRKIYDAIRARDPEAAGQAMQTHLDAVVRSYAAVGTPANQPDAPRAVSSSA</sequence>
<evidence type="ECO:0000256" key="4">
    <source>
        <dbReference type="ARBA" id="ARBA00023163"/>
    </source>
</evidence>
<evidence type="ECO:0000256" key="5">
    <source>
        <dbReference type="ARBA" id="ARBA00037357"/>
    </source>
</evidence>
<keyword evidence="9" id="KW-1185">Reference proteome</keyword>
<dbReference type="SUPFAM" id="SSF46785">
    <property type="entry name" value="Winged helix' DNA-binding domain"/>
    <property type="match status" value="1"/>
</dbReference>
<organism evidence="8 9">
    <name type="scientific">Rhodovibrio sodomensis</name>
    <dbReference type="NCBI Taxonomy" id="1088"/>
    <lineage>
        <taxon>Bacteria</taxon>
        <taxon>Pseudomonadati</taxon>
        <taxon>Pseudomonadota</taxon>
        <taxon>Alphaproteobacteria</taxon>
        <taxon>Rhodospirillales</taxon>
        <taxon>Rhodovibrionaceae</taxon>
        <taxon>Rhodovibrio</taxon>
    </lineage>
</organism>
<reference evidence="8 9" key="1">
    <citation type="journal article" date="2020" name="Microorganisms">
        <title>Osmotic Adaptation and Compatible Solute Biosynthesis of Phototrophic Bacteria as Revealed from Genome Analyses.</title>
        <authorList>
            <person name="Imhoff J.F."/>
            <person name="Rahn T."/>
            <person name="Kunzel S."/>
            <person name="Keller A."/>
            <person name="Neulinger S.C."/>
        </authorList>
    </citation>
    <scope>NUCLEOTIDE SEQUENCE [LARGE SCALE GENOMIC DNA]</scope>
    <source>
        <strain evidence="8 9">DSM 9895</strain>
    </source>
</reference>
<dbReference type="PANTHER" id="PTHR43537">
    <property type="entry name" value="TRANSCRIPTIONAL REGULATOR, GNTR FAMILY"/>
    <property type="match status" value="1"/>
</dbReference>
<protein>
    <recommendedName>
        <fullName evidence="6">Pyruvate dehydrogenase complex repressor</fullName>
    </recommendedName>
</protein>
<evidence type="ECO:0000256" key="6">
    <source>
        <dbReference type="ARBA" id="ARBA00039592"/>
    </source>
</evidence>
<dbReference type="RefSeq" id="WP_200339889.1">
    <property type="nucleotide sequence ID" value="NZ_NRRL01000011.1"/>
</dbReference>
<keyword evidence="4" id="KW-0804">Transcription</keyword>
<name>A0ABS1DB89_9PROT</name>
<dbReference type="Gene3D" id="1.20.120.530">
    <property type="entry name" value="GntR ligand-binding domain-like"/>
    <property type="match status" value="1"/>
</dbReference>
<dbReference type="CDD" id="cd07377">
    <property type="entry name" value="WHTH_GntR"/>
    <property type="match status" value="1"/>
</dbReference>
<evidence type="ECO:0000313" key="9">
    <source>
        <dbReference type="Proteomes" id="UP001296873"/>
    </source>
</evidence>
<dbReference type="InterPro" id="IPR008920">
    <property type="entry name" value="TF_FadR/GntR_C"/>
</dbReference>
<dbReference type="SUPFAM" id="SSF48008">
    <property type="entry name" value="GntR ligand-binding domain-like"/>
    <property type="match status" value="1"/>
</dbReference>
<dbReference type="PANTHER" id="PTHR43537:SF34">
    <property type="entry name" value="PYRUVATE DEHYDROGENASE COMPLEX REPRESSOR"/>
    <property type="match status" value="1"/>
</dbReference>
<accession>A0ABS1DB89</accession>
<dbReference type="Pfam" id="PF07729">
    <property type="entry name" value="FCD"/>
    <property type="match status" value="1"/>
</dbReference>
<feature type="domain" description="HTH gntR-type" evidence="7">
    <location>
        <begin position="13"/>
        <end position="81"/>
    </location>
</feature>
<evidence type="ECO:0000256" key="3">
    <source>
        <dbReference type="ARBA" id="ARBA00023125"/>
    </source>
</evidence>
<dbReference type="Pfam" id="PF00392">
    <property type="entry name" value="GntR"/>
    <property type="match status" value="1"/>
</dbReference>
<proteinExistence type="predicted"/>
<dbReference type="EMBL" id="NRRL01000011">
    <property type="protein sequence ID" value="MBK1667726.1"/>
    <property type="molecule type" value="Genomic_DNA"/>
</dbReference>
<keyword evidence="2" id="KW-0805">Transcription regulation</keyword>
<dbReference type="SMART" id="SM00345">
    <property type="entry name" value="HTH_GNTR"/>
    <property type="match status" value="1"/>
</dbReference>
<dbReference type="PROSITE" id="PS50949">
    <property type="entry name" value="HTH_GNTR"/>
    <property type="match status" value="1"/>
</dbReference>
<comment type="function">
    <text evidence="5">Transcriptional repressor for the pyruvate dehydrogenase complex genes aceEF and lpd.</text>
</comment>
<dbReference type="Proteomes" id="UP001296873">
    <property type="component" value="Unassembled WGS sequence"/>
</dbReference>
<keyword evidence="1" id="KW-0678">Repressor</keyword>
<evidence type="ECO:0000256" key="1">
    <source>
        <dbReference type="ARBA" id="ARBA00022491"/>
    </source>
</evidence>
<keyword evidence="3" id="KW-0238">DNA-binding</keyword>
<dbReference type="SMART" id="SM00895">
    <property type="entry name" value="FCD"/>
    <property type="match status" value="1"/>
</dbReference>
<comment type="caution">
    <text evidence="8">The sequence shown here is derived from an EMBL/GenBank/DDBJ whole genome shotgun (WGS) entry which is preliminary data.</text>
</comment>
<dbReference type="InterPro" id="IPR036388">
    <property type="entry name" value="WH-like_DNA-bd_sf"/>
</dbReference>
<evidence type="ECO:0000256" key="2">
    <source>
        <dbReference type="ARBA" id="ARBA00023015"/>
    </source>
</evidence>
<dbReference type="PRINTS" id="PR00035">
    <property type="entry name" value="HTHGNTR"/>
</dbReference>
<dbReference type="InterPro" id="IPR000524">
    <property type="entry name" value="Tscrpt_reg_HTH_GntR"/>
</dbReference>
<evidence type="ECO:0000313" key="8">
    <source>
        <dbReference type="EMBL" id="MBK1667726.1"/>
    </source>
</evidence>
<dbReference type="InterPro" id="IPR011711">
    <property type="entry name" value="GntR_C"/>
</dbReference>
<dbReference type="InterPro" id="IPR036390">
    <property type="entry name" value="WH_DNA-bd_sf"/>
</dbReference>
<gene>
    <name evidence="8" type="ORF">CKO28_06720</name>
</gene>